<keyword evidence="1" id="KW-0472">Membrane</keyword>
<accession>A0A0E9PKG3</accession>
<evidence type="ECO:0000313" key="2">
    <source>
        <dbReference type="EMBL" id="JAH04580.1"/>
    </source>
</evidence>
<feature type="transmembrane region" description="Helical" evidence="1">
    <location>
        <begin position="28"/>
        <end position="49"/>
    </location>
</feature>
<keyword evidence="1" id="KW-1133">Transmembrane helix</keyword>
<reference evidence="2" key="2">
    <citation type="journal article" date="2015" name="Fish Shellfish Immunol.">
        <title>Early steps in the European eel (Anguilla anguilla)-Vibrio vulnificus interaction in the gills: Role of the RtxA13 toxin.</title>
        <authorList>
            <person name="Callol A."/>
            <person name="Pajuelo D."/>
            <person name="Ebbesson L."/>
            <person name="Teles M."/>
            <person name="MacKenzie S."/>
            <person name="Amaro C."/>
        </authorList>
    </citation>
    <scope>NUCLEOTIDE SEQUENCE</scope>
</reference>
<reference evidence="2" key="1">
    <citation type="submission" date="2014-11" db="EMBL/GenBank/DDBJ databases">
        <authorList>
            <person name="Amaro Gonzalez C."/>
        </authorList>
    </citation>
    <scope>NUCLEOTIDE SEQUENCE</scope>
</reference>
<dbReference type="EMBL" id="GBXM01103997">
    <property type="protein sequence ID" value="JAH04580.1"/>
    <property type="molecule type" value="Transcribed_RNA"/>
</dbReference>
<keyword evidence="1" id="KW-0812">Transmembrane</keyword>
<proteinExistence type="predicted"/>
<protein>
    <submittedName>
        <fullName evidence="2">Uncharacterized protein</fullName>
    </submittedName>
</protein>
<organism evidence="2">
    <name type="scientific">Anguilla anguilla</name>
    <name type="common">European freshwater eel</name>
    <name type="synonym">Muraena anguilla</name>
    <dbReference type="NCBI Taxonomy" id="7936"/>
    <lineage>
        <taxon>Eukaryota</taxon>
        <taxon>Metazoa</taxon>
        <taxon>Chordata</taxon>
        <taxon>Craniata</taxon>
        <taxon>Vertebrata</taxon>
        <taxon>Euteleostomi</taxon>
        <taxon>Actinopterygii</taxon>
        <taxon>Neopterygii</taxon>
        <taxon>Teleostei</taxon>
        <taxon>Anguilliformes</taxon>
        <taxon>Anguillidae</taxon>
        <taxon>Anguilla</taxon>
    </lineage>
</organism>
<name>A0A0E9PKG3_ANGAN</name>
<evidence type="ECO:0000256" key="1">
    <source>
        <dbReference type="SAM" id="Phobius"/>
    </source>
</evidence>
<sequence>MQLIGRMQNDHCSVLIYFHYCKQRWVPFPYFVFIVIVLFEPVATISFVFSDNYSVCN</sequence>
<dbReference type="AlphaFoldDB" id="A0A0E9PKG3"/>